<dbReference type="RefSeq" id="WP_208268830.1">
    <property type="nucleotide sequence ID" value="NZ_BAAAGM010000074.1"/>
</dbReference>
<dbReference type="EMBL" id="JAGEOK010000014">
    <property type="protein sequence ID" value="MBO2440445.1"/>
    <property type="molecule type" value="Genomic_DNA"/>
</dbReference>
<evidence type="ECO:0008006" key="4">
    <source>
        <dbReference type="Google" id="ProtNLM"/>
    </source>
</evidence>
<proteinExistence type="predicted"/>
<keyword evidence="1" id="KW-0732">Signal</keyword>
<sequence length="534" mass="55302">MRRKSSFLVAAVLVTSAAFVPAAARADATDVKLTATLDRLAPDRVVVLTLTAKSAGGVTDVTASLHYPSTSGAAYDTVRFTRVAGTDQDGTWQAAYHTDIARHPRANYVNALVTTADGATASTWAKFNDCYETSITDLVAEPSVIDADHSDVTVHGRLMVQKSREAAPEPVPDAEIIGDGGALGTQAGPDGSFTFTSRGRFPVTASYGADGPNCAAGQVTGVTVAKQATELSARMTTAQPVATGTDVAVQGRLLRHGAAGLVPAPGVQLTAVIGAGATAENIPLGPTAADGTFTSHFAADRPGPLTVVASSDPFLEDARTAAGMLDVRRPTVITDMKLTPNPGRYGQPLSISGRLGALPGALAIGSAPLVAEFSANGKTGWAAAGSGKTASNGLFRLTTGAAKRDGYWRVRYAGDSAYMALTGKPVDVDVRYGTSIAGFNASPEPVAKGKTLTVKGQLFRYMDKKLPGPGASVYLYFQAKGSSTWTQMAVVKTASSGWFGKTFKASKDGTWMAAYKGSSTYLASNKPTDYVDVR</sequence>
<keyword evidence="3" id="KW-1185">Reference proteome</keyword>
<evidence type="ECO:0000313" key="2">
    <source>
        <dbReference type="EMBL" id="MBO2440445.1"/>
    </source>
</evidence>
<organism evidence="2 3">
    <name type="scientific">Actinomadura nitritigenes</name>
    <dbReference type="NCBI Taxonomy" id="134602"/>
    <lineage>
        <taxon>Bacteria</taxon>
        <taxon>Bacillati</taxon>
        <taxon>Actinomycetota</taxon>
        <taxon>Actinomycetes</taxon>
        <taxon>Streptosporangiales</taxon>
        <taxon>Thermomonosporaceae</taxon>
        <taxon>Actinomadura</taxon>
    </lineage>
</organism>
<accession>A0ABS3R2G9</accession>
<feature type="chain" id="PRO_5045681072" description="Htaa domain-containing protein" evidence="1">
    <location>
        <begin position="27"/>
        <end position="534"/>
    </location>
</feature>
<evidence type="ECO:0000256" key="1">
    <source>
        <dbReference type="SAM" id="SignalP"/>
    </source>
</evidence>
<gene>
    <name evidence="2" type="ORF">J4557_23230</name>
</gene>
<dbReference type="Proteomes" id="UP000666915">
    <property type="component" value="Unassembled WGS sequence"/>
</dbReference>
<evidence type="ECO:0000313" key="3">
    <source>
        <dbReference type="Proteomes" id="UP000666915"/>
    </source>
</evidence>
<comment type="caution">
    <text evidence="2">The sequence shown here is derived from an EMBL/GenBank/DDBJ whole genome shotgun (WGS) entry which is preliminary data.</text>
</comment>
<name>A0ABS3R2G9_9ACTN</name>
<protein>
    <recommendedName>
        <fullName evidence="4">Htaa domain-containing protein</fullName>
    </recommendedName>
</protein>
<feature type="signal peptide" evidence="1">
    <location>
        <begin position="1"/>
        <end position="26"/>
    </location>
</feature>
<reference evidence="2 3" key="1">
    <citation type="submission" date="2021-03" db="EMBL/GenBank/DDBJ databases">
        <authorList>
            <person name="Kanchanasin P."/>
            <person name="Saeng-In P."/>
            <person name="Phongsopitanun W."/>
            <person name="Yuki M."/>
            <person name="Kudo T."/>
            <person name="Ohkuma M."/>
            <person name="Tanasupawat S."/>
        </authorList>
    </citation>
    <scope>NUCLEOTIDE SEQUENCE [LARGE SCALE GENOMIC DNA]</scope>
    <source>
        <strain evidence="2 3">L46</strain>
    </source>
</reference>